<reference evidence="3 4" key="1">
    <citation type="submission" date="2013-11" db="EMBL/GenBank/DDBJ databases">
        <title>Draft genome of the bovine lungworm Dictyocaulus viviparus.</title>
        <authorList>
            <person name="Mitreva M."/>
        </authorList>
    </citation>
    <scope>NUCLEOTIDE SEQUENCE [LARGE SCALE GENOMIC DNA]</scope>
    <source>
        <strain evidence="3 4">HannoverDv2000</strain>
    </source>
</reference>
<proteinExistence type="predicted"/>
<feature type="compositionally biased region" description="Low complexity" evidence="1">
    <location>
        <begin position="36"/>
        <end position="45"/>
    </location>
</feature>
<protein>
    <submittedName>
        <fullName evidence="3">Uncharacterized protein</fullName>
    </submittedName>
</protein>
<evidence type="ECO:0000256" key="1">
    <source>
        <dbReference type="SAM" id="MobiDB-lite"/>
    </source>
</evidence>
<reference evidence="4" key="2">
    <citation type="journal article" date="2016" name="Sci. Rep.">
        <title>Dictyocaulus viviparus genome, variome and transcriptome elucidate lungworm biology and support future intervention.</title>
        <authorList>
            <person name="McNulty S.N."/>
            <person name="Strube C."/>
            <person name="Rosa B.A."/>
            <person name="Martin J.C."/>
            <person name="Tyagi R."/>
            <person name="Choi Y.J."/>
            <person name="Wang Q."/>
            <person name="Hallsworth Pepin K."/>
            <person name="Zhang X."/>
            <person name="Ozersky P."/>
            <person name="Wilson R.K."/>
            <person name="Sternberg P.W."/>
            <person name="Gasser R.B."/>
            <person name="Mitreva M."/>
        </authorList>
    </citation>
    <scope>NUCLEOTIDE SEQUENCE [LARGE SCALE GENOMIC DNA]</scope>
    <source>
        <strain evidence="4">HannoverDv2000</strain>
    </source>
</reference>
<dbReference type="AlphaFoldDB" id="A0A0D8Y4L9"/>
<dbReference type="Proteomes" id="UP000053766">
    <property type="component" value="Unassembled WGS sequence"/>
</dbReference>
<dbReference type="EMBL" id="KN716190">
    <property type="protein sequence ID" value="KJH51137.1"/>
    <property type="molecule type" value="Genomic_DNA"/>
</dbReference>
<keyword evidence="4" id="KW-1185">Reference proteome</keyword>
<evidence type="ECO:0000313" key="3">
    <source>
        <dbReference type="EMBL" id="KJH51137.1"/>
    </source>
</evidence>
<organism evidence="3 4">
    <name type="scientific">Dictyocaulus viviparus</name>
    <name type="common">Bovine lungworm</name>
    <dbReference type="NCBI Taxonomy" id="29172"/>
    <lineage>
        <taxon>Eukaryota</taxon>
        <taxon>Metazoa</taxon>
        <taxon>Ecdysozoa</taxon>
        <taxon>Nematoda</taxon>
        <taxon>Chromadorea</taxon>
        <taxon>Rhabditida</taxon>
        <taxon>Rhabditina</taxon>
        <taxon>Rhabditomorpha</taxon>
        <taxon>Strongyloidea</taxon>
        <taxon>Metastrongylidae</taxon>
        <taxon>Dictyocaulus</taxon>
    </lineage>
</organism>
<evidence type="ECO:0000313" key="4">
    <source>
        <dbReference type="Proteomes" id="UP000053766"/>
    </source>
</evidence>
<feature type="region of interest" description="Disordered" evidence="1">
    <location>
        <begin position="1"/>
        <end position="45"/>
    </location>
</feature>
<gene>
    <name evidence="3" type="ORF">DICVIV_02697</name>
</gene>
<feature type="transmembrane region" description="Helical" evidence="2">
    <location>
        <begin position="89"/>
        <end position="113"/>
    </location>
</feature>
<evidence type="ECO:0000256" key="2">
    <source>
        <dbReference type="SAM" id="Phobius"/>
    </source>
</evidence>
<accession>A0A0D8Y4L9</accession>
<keyword evidence="2" id="KW-0812">Transmembrane</keyword>
<keyword evidence="2" id="KW-0472">Membrane</keyword>
<name>A0A0D8Y4L9_DICVI</name>
<keyword evidence="2" id="KW-1133">Transmembrane helix</keyword>
<sequence>MQKYRKRPTAFSRTRQFSIPGAATAPRRSPFVRPPSASRSQSSQFLNSSGQWVFSPRSSQWVWVEKRNHHHKRDMRVVRERCDACSLQMTFPVMMMAVQAAVLLLIIVAAAIACRRATSPPAMFIESAIADNEHRSFEELFPFDFF</sequence>